<dbReference type="AlphaFoldDB" id="A0A131XWY1"/>
<dbReference type="PANTHER" id="PTHR16134:SF148">
    <property type="entry name" value="S-PHASE KINASE-ASSOCIATED PROTEIN 2, ISOFORM A"/>
    <property type="match status" value="1"/>
</dbReference>
<accession>A0A131XWY1</accession>
<proteinExistence type="evidence at transcript level"/>
<sequence>METAVATKSSRSETDDASQTHAVSRSLVTLGAFGRHIEQVPDSILLEVFQHLKFRDLCIAGSVCRRWYRVSRDQSLRRVVDLTSVPFTVSQAWSLIRHQLNSHVLELRVRGSVQFFHTDHSRWRTRSFTSKSLAYLVERCPSLQVLHLRDTFIANNTVSTKVTVAELPPSLTHLVLRGSFLHPSEFFRPDPAKALRRLAFLDVSYCTLVTSGELGRFANWTSLRALGLEGCHRVNDGGMTNIEPILRFLQAIDLEGTDVGDKGVELILTRSPGLRFLFLGHTGFTGIAFVKLAAERKLRGHRFELTRVCLRRTTVNEAAVFALLQLAPRLTWFVGSGPHLCAETTTRVKERLPSCRFVKFAPFELEQDRCCRHFTKDVVRTMKFEGS</sequence>
<dbReference type="EMBL" id="GEFM01004023">
    <property type="protein sequence ID" value="JAP71773.1"/>
    <property type="molecule type" value="mRNA"/>
</dbReference>
<dbReference type="GO" id="GO:0031146">
    <property type="term" value="P:SCF-dependent proteasomal ubiquitin-dependent protein catabolic process"/>
    <property type="evidence" value="ECO:0007669"/>
    <property type="project" value="TreeGrafter"/>
</dbReference>
<dbReference type="SMART" id="SM00256">
    <property type="entry name" value="FBOX"/>
    <property type="match status" value="1"/>
</dbReference>
<evidence type="ECO:0000259" key="1">
    <source>
        <dbReference type="PROSITE" id="PS50181"/>
    </source>
</evidence>
<dbReference type="Pfam" id="PF12937">
    <property type="entry name" value="F-box-like"/>
    <property type="match status" value="1"/>
</dbReference>
<protein>
    <submittedName>
        <fullName evidence="2">Putative scf ubiquitin ligase skp2 component</fullName>
    </submittedName>
</protein>
<dbReference type="PANTHER" id="PTHR16134">
    <property type="entry name" value="F-BOX/TPR REPEAT PROTEIN POF3"/>
    <property type="match status" value="1"/>
</dbReference>
<dbReference type="InterPro" id="IPR001810">
    <property type="entry name" value="F-box_dom"/>
</dbReference>
<name>A0A131XWY1_IXORI</name>
<dbReference type="InterPro" id="IPR032675">
    <property type="entry name" value="LRR_dom_sf"/>
</dbReference>
<dbReference type="Gene3D" id="3.80.10.10">
    <property type="entry name" value="Ribonuclease Inhibitor"/>
    <property type="match status" value="1"/>
</dbReference>
<organism evidence="2">
    <name type="scientific">Ixodes ricinus</name>
    <name type="common">Common tick</name>
    <name type="synonym">Acarus ricinus</name>
    <dbReference type="NCBI Taxonomy" id="34613"/>
    <lineage>
        <taxon>Eukaryota</taxon>
        <taxon>Metazoa</taxon>
        <taxon>Ecdysozoa</taxon>
        <taxon>Arthropoda</taxon>
        <taxon>Chelicerata</taxon>
        <taxon>Arachnida</taxon>
        <taxon>Acari</taxon>
        <taxon>Parasitiformes</taxon>
        <taxon>Ixodida</taxon>
        <taxon>Ixodoidea</taxon>
        <taxon>Ixodidae</taxon>
        <taxon>Ixodinae</taxon>
        <taxon>Ixodes</taxon>
    </lineage>
</organism>
<evidence type="ECO:0000313" key="2">
    <source>
        <dbReference type="EMBL" id="JAP71773.1"/>
    </source>
</evidence>
<keyword evidence="2" id="KW-0436">Ligase</keyword>
<reference evidence="2" key="1">
    <citation type="submission" date="2016-02" db="EMBL/GenBank/DDBJ databases">
        <title>RNAseq analyses of the midgut from blood- or serum-fed Ixodes ricinus ticks.</title>
        <authorList>
            <person name="Perner J."/>
            <person name="Provaznik J."/>
            <person name="Schrenkova J."/>
            <person name="Urbanova V."/>
            <person name="Ribeiro J.M."/>
            <person name="Kopacek P."/>
        </authorList>
    </citation>
    <scope>NUCLEOTIDE SEQUENCE</scope>
    <source>
        <tissue evidence="2">Gut</tissue>
    </source>
</reference>
<dbReference type="PROSITE" id="PS50181">
    <property type="entry name" value="FBOX"/>
    <property type="match status" value="1"/>
</dbReference>
<dbReference type="GO" id="GO:0019005">
    <property type="term" value="C:SCF ubiquitin ligase complex"/>
    <property type="evidence" value="ECO:0007669"/>
    <property type="project" value="TreeGrafter"/>
</dbReference>
<dbReference type="SUPFAM" id="SSF52047">
    <property type="entry name" value="RNI-like"/>
    <property type="match status" value="1"/>
</dbReference>
<dbReference type="Gene3D" id="1.20.1280.50">
    <property type="match status" value="1"/>
</dbReference>
<dbReference type="GO" id="GO:0016874">
    <property type="term" value="F:ligase activity"/>
    <property type="evidence" value="ECO:0007669"/>
    <property type="project" value="UniProtKB-KW"/>
</dbReference>
<feature type="domain" description="F-box" evidence="1">
    <location>
        <begin position="34"/>
        <end position="80"/>
    </location>
</feature>